<accession>A0A2Z4U7Z9</accession>
<protein>
    <submittedName>
        <fullName evidence="3">Peptidase A24</fullName>
    </submittedName>
</protein>
<evidence type="ECO:0000256" key="1">
    <source>
        <dbReference type="SAM" id="Phobius"/>
    </source>
</evidence>
<dbReference type="Gene3D" id="1.20.120.1220">
    <property type="match status" value="1"/>
</dbReference>
<feature type="transmembrane region" description="Helical" evidence="1">
    <location>
        <begin position="6"/>
        <end position="38"/>
    </location>
</feature>
<keyword evidence="1" id="KW-0472">Membrane</keyword>
<evidence type="ECO:0000259" key="2">
    <source>
        <dbReference type="Pfam" id="PF01478"/>
    </source>
</evidence>
<reference evidence="4" key="1">
    <citation type="submission" date="2018-06" db="EMBL/GenBank/DDBJ databases">
        <title>Description of Blautia argi sp. nov., a new anaerobic isolated from dog feces.</title>
        <authorList>
            <person name="Chang Y.-H."/>
            <person name="Paek J."/>
            <person name="Shin Y."/>
        </authorList>
    </citation>
    <scope>NUCLEOTIDE SEQUENCE [LARGE SCALE GENOMIC DNA]</scope>
    <source>
        <strain evidence="4">KCTC 15426</strain>
    </source>
</reference>
<keyword evidence="1" id="KW-1133">Transmembrane helix</keyword>
<proteinExistence type="predicted"/>
<dbReference type="InterPro" id="IPR000045">
    <property type="entry name" value="Prepilin_IV_endopep_pep"/>
</dbReference>
<organism evidence="3 4">
    <name type="scientific">Blautia argi</name>
    <dbReference type="NCBI Taxonomy" id="1912897"/>
    <lineage>
        <taxon>Bacteria</taxon>
        <taxon>Bacillati</taxon>
        <taxon>Bacillota</taxon>
        <taxon>Clostridia</taxon>
        <taxon>Lachnospirales</taxon>
        <taxon>Lachnospiraceae</taxon>
        <taxon>Blautia</taxon>
    </lineage>
</organism>
<sequence length="169" mass="18534">MSAESYFVLAVAGTAVFMDFLMERVINSFICLGLLLGLALSLRSGGIGGVPVYAAGVLIPCILLFPLFYFHMLGAGDIKVFAVLGGITGIYGILHIILGAFFLGAVLSLAFLISCGNLRERISYFIHYFYQYFVTGQSRPYIRKGKQVENFHFTVPILLSVMLYAGGFY</sequence>
<gene>
    <name evidence="3" type="ORF">DQQ01_02015</name>
</gene>
<dbReference type="EMBL" id="CP030280">
    <property type="protein sequence ID" value="AWY97126.1"/>
    <property type="molecule type" value="Genomic_DNA"/>
</dbReference>
<dbReference type="OrthoDB" id="5508079at2"/>
<dbReference type="GO" id="GO:0004190">
    <property type="term" value="F:aspartic-type endopeptidase activity"/>
    <property type="evidence" value="ECO:0007669"/>
    <property type="project" value="InterPro"/>
</dbReference>
<feature type="domain" description="Prepilin type IV endopeptidase peptidase" evidence="2">
    <location>
        <begin position="7"/>
        <end position="109"/>
    </location>
</feature>
<evidence type="ECO:0000313" key="3">
    <source>
        <dbReference type="EMBL" id="AWY97126.1"/>
    </source>
</evidence>
<dbReference type="GO" id="GO:0016020">
    <property type="term" value="C:membrane"/>
    <property type="evidence" value="ECO:0007669"/>
    <property type="project" value="InterPro"/>
</dbReference>
<feature type="transmembrane region" description="Helical" evidence="1">
    <location>
        <begin position="50"/>
        <end position="70"/>
    </location>
</feature>
<dbReference type="Pfam" id="PF01478">
    <property type="entry name" value="Peptidase_A24"/>
    <property type="match status" value="1"/>
</dbReference>
<name>A0A2Z4U7Z9_9FIRM</name>
<feature type="transmembrane region" description="Helical" evidence="1">
    <location>
        <begin position="151"/>
        <end position="168"/>
    </location>
</feature>
<dbReference type="KEGG" id="blau:DQQ01_02015"/>
<keyword evidence="1" id="KW-0812">Transmembrane</keyword>
<dbReference type="RefSeq" id="WP_111917983.1">
    <property type="nucleotide sequence ID" value="NZ_CAUWHR010000003.1"/>
</dbReference>
<evidence type="ECO:0000313" key="4">
    <source>
        <dbReference type="Proteomes" id="UP000250003"/>
    </source>
</evidence>
<feature type="transmembrane region" description="Helical" evidence="1">
    <location>
        <begin position="90"/>
        <end position="113"/>
    </location>
</feature>
<keyword evidence="4" id="KW-1185">Reference proteome</keyword>
<dbReference type="Proteomes" id="UP000250003">
    <property type="component" value="Chromosome"/>
</dbReference>
<dbReference type="AlphaFoldDB" id="A0A2Z4U7Z9"/>